<evidence type="ECO:0000259" key="3">
    <source>
        <dbReference type="SMART" id="SM00421"/>
    </source>
</evidence>
<protein>
    <recommendedName>
        <fullName evidence="3">HTH luxR-type domain-containing protein</fullName>
    </recommendedName>
</protein>
<dbReference type="Pfam" id="PF13191">
    <property type="entry name" value="AAA_16"/>
    <property type="match status" value="1"/>
</dbReference>
<feature type="domain" description="HTH luxR-type" evidence="3">
    <location>
        <begin position="871"/>
        <end position="928"/>
    </location>
</feature>
<dbReference type="SUPFAM" id="SSF52540">
    <property type="entry name" value="P-loop containing nucleoside triphosphate hydrolases"/>
    <property type="match status" value="1"/>
</dbReference>
<keyword evidence="1" id="KW-0547">Nucleotide-binding</keyword>
<dbReference type="InterPro" id="IPR016032">
    <property type="entry name" value="Sig_transdc_resp-reg_C-effctor"/>
</dbReference>
<comment type="caution">
    <text evidence="4">The sequence shown here is derived from an EMBL/GenBank/DDBJ whole genome shotgun (WGS) entry which is preliminary data.</text>
</comment>
<dbReference type="Gene3D" id="3.40.50.300">
    <property type="entry name" value="P-loop containing nucleotide triphosphate hydrolases"/>
    <property type="match status" value="1"/>
</dbReference>
<dbReference type="Proteomes" id="UP001500220">
    <property type="component" value="Unassembled WGS sequence"/>
</dbReference>
<evidence type="ECO:0000313" key="5">
    <source>
        <dbReference type="Proteomes" id="UP001500220"/>
    </source>
</evidence>
<dbReference type="SMART" id="SM00421">
    <property type="entry name" value="HTH_LUXR"/>
    <property type="match status" value="1"/>
</dbReference>
<organism evidence="4 5">
    <name type="scientific">Saccharopolyspora thermophila</name>
    <dbReference type="NCBI Taxonomy" id="89367"/>
    <lineage>
        <taxon>Bacteria</taxon>
        <taxon>Bacillati</taxon>
        <taxon>Actinomycetota</taxon>
        <taxon>Actinomycetes</taxon>
        <taxon>Pseudonocardiales</taxon>
        <taxon>Pseudonocardiaceae</taxon>
        <taxon>Saccharopolyspora</taxon>
    </lineage>
</organism>
<accession>A0ABP3M3K3</accession>
<keyword evidence="2" id="KW-0067">ATP-binding</keyword>
<evidence type="ECO:0000313" key="4">
    <source>
        <dbReference type="EMBL" id="GAA0512570.1"/>
    </source>
</evidence>
<reference evidence="5" key="1">
    <citation type="journal article" date="2019" name="Int. J. Syst. Evol. Microbiol.">
        <title>The Global Catalogue of Microorganisms (GCM) 10K type strain sequencing project: providing services to taxonomists for standard genome sequencing and annotation.</title>
        <authorList>
            <consortium name="The Broad Institute Genomics Platform"/>
            <consortium name="The Broad Institute Genome Sequencing Center for Infectious Disease"/>
            <person name="Wu L."/>
            <person name="Ma J."/>
        </authorList>
    </citation>
    <scope>NUCLEOTIDE SEQUENCE [LARGE SCALE GENOMIC DNA]</scope>
    <source>
        <strain evidence="5">JCM 10664</strain>
    </source>
</reference>
<dbReference type="InterPro" id="IPR036388">
    <property type="entry name" value="WH-like_DNA-bd_sf"/>
</dbReference>
<dbReference type="Gene3D" id="1.10.10.10">
    <property type="entry name" value="Winged helix-like DNA-binding domain superfamily/Winged helix DNA-binding domain"/>
    <property type="match status" value="1"/>
</dbReference>
<dbReference type="Pfam" id="PF00196">
    <property type="entry name" value="GerE"/>
    <property type="match status" value="1"/>
</dbReference>
<proteinExistence type="predicted"/>
<dbReference type="SUPFAM" id="SSF46894">
    <property type="entry name" value="C-terminal effector domain of the bipartite response regulators"/>
    <property type="match status" value="1"/>
</dbReference>
<sequence length="952" mass="104025">MATDLAGDRELSASARRLVGRDSVITDLVGAAQTSKPPLTLVTGDTGIGRTAVLDEVRRRLDADGVRVLAVRVDEDDRRTPYGVLYQLLAELGGSAVRPDALASVRGLVAKLSLDADTRTPPEVAFQLATAICNAVRGHAPVVVVLDDAQYLDESTAALLEPMVRRLGLMRCSLIMGVRGGDVVGANKIDTATRQAALRNLRRDGLLKQVLLRPLTRAQSAALIRQEFSARPAGDLLDWLHGSSRGNPAALTAALEACRGAQLLRVVDRHVYRRPATELPALPESHPLVNAVRRIGSAAWPVARAMAILAPLGEHAPRLAAEVLEIDEASVRAALSELLAHRVLVRTGKGWRFRLPVVRAVLHSCLGPYERRQLSARAAQAVWDGEVVVNDRTYLPDLLAEAGRLVDPARSADELLPAAVEVMFTDGRHAIRWLRAVVDRVDTPEQRAVMQMAHASACAIHLRMREAVASARPVLEHLTEHLTPDMVQELQIVYVAALGYCGKAAELTRIVDREADLLSGDSPQETVARGYALALLGRWSDAYALIREQRARWSHADPVTANFGTLLEIGAGVVAGKTEHLFDFRARSDRPPEPSQSDQRQFETLRLEIDMLLLLGENHQVEELMSAQNVAIEQLHGPAQFLIHFARGDWPKAMEIARRSIAEGVFSANPASTVVMYHGAVDILGGTGWLGRARTLAESARGVHLNHLLDFTEACIHRGLGEDAEADAMLEQALTRAERSGQLLGTEELLVELTVRDVTQGRAESAARHLARLREMADELRSGRAEIACLQAQYHVHGDVGAAREAVRLARARAQPYEMAKLFTRLALSGADTQKLLTEAYELFGAMDALLWRAKLRQFMRAAHVPVPGRSQTTAENERLLAILVTEGMTNRQLAMIFGTSEKTIEGRLTRLFARIGYRSRVELAAAILTGEYPAEPSPPKVQSRARSRHSA</sequence>
<name>A0ABP3M3K3_9PSEU</name>
<gene>
    <name evidence="4" type="ORF">GCM10009545_13250</name>
</gene>
<evidence type="ECO:0000256" key="1">
    <source>
        <dbReference type="ARBA" id="ARBA00022741"/>
    </source>
</evidence>
<dbReference type="InterPro" id="IPR000792">
    <property type="entry name" value="Tscrpt_reg_LuxR_C"/>
</dbReference>
<dbReference type="InterPro" id="IPR041664">
    <property type="entry name" value="AAA_16"/>
</dbReference>
<evidence type="ECO:0000256" key="2">
    <source>
        <dbReference type="ARBA" id="ARBA00022840"/>
    </source>
</evidence>
<dbReference type="EMBL" id="BAAAHC010000005">
    <property type="protein sequence ID" value="GAA0512570.1"/>
    <property type="molecule type" value="Genomic_DNA"/>
</dbReference>
<dbReference type="RefSeq" id="WP_346072484.1">
    <property type="nucleotide sequence ID" value="NZ_BAAAHC010000005.1"/>
</dbReference>
<keyword evidence="5" id="KW-1185">Reference proteome</keyword>
<dbReference type="InterPro" id="IPR027417">
    <property type="entry name" value="P-loop_NTPase"/>
</dbReference>
<dbReference type="PANTHER" id="PTHR16305:SF35">
    <property type="entry name" value="TRANSCRIPTIONAL ACTIVATOR DOMAIN"/>
    <property type="match status" value="1"/>
</dbReference>
<dbReference type="PANTHER" id="PTHR16305">
    <property type="entry name" value="TESTICULAR SOLUBLE ADENYLYL CYCLASE"/>
    <property type="match status" value="1"/>
</dbReference>